<dbReference type="InterPro" id="IPR027706">
    <property type="entry name" value="PGP_Pase"/>
</dbReference>
<dbReference type="InterPro" id="IPR006439">
    <property type="entry name" value="HAD-SF_hydro_IA"/>
</dbReference>
<comment type="caution">
    <text evidence="1">The sequence shown here is derived from an EMBL/GenBank/DDBJ whole genome shotgun (WGS) entry which is preliminary data.</text>
</comment>
<dbReference type="GO" id="GO:0008962">
    <property type="term" value="F:phosphatidylglycerophosphatase activity"/>
    <property type="evidence" value="ECO:0007669"/>
    <property type="project" value="InterPro"/>
</dbReference>
<dbReference type="InterPro" id="IPR006549">
    <property type="entry name" value="HAD-SF_hydro_IIIA"/>
</dbReference>
<dbReference type="PANTHER" id="PTHR19288:SF25">
    <property type="entry name" value="PHOSPHATIDYLGLYCEROPHOSPHATASE GEP4, MITOCHONDRIAL"/>
    <property type="match status" value="1"/>
</dbReference>
<dbReference type="NCBIfam" id="TIGR01662">
    <property type="entry name" value="HAD-SF-IIIA"/>
    <property type="match status" value="1"/>
</dbReference>
<dbReference type="InterPro" id="IPR010021">
    <property type="entry name" value="PGPP1/Gep4"/>
</dbReference>
<dbReference type="InterPro" id="IPR036412">
    <property type="entry name" value="HAD-like_sf"/>
</dbReference>
<dbReference type="SUPFAM" id="SSF56784">
    <property type="entry name" value="HAD-like"/>
    <property type="match status" value="1"/>
</dbReference>
<dbReference type="InterPro" id="IPR023214">
    <property type="entry name" value="HAD_sf"/>
</dbReference>
<protein>
    <recommendedName>
        <fullName evidence="3">HAD family hydrolase</fullName>
    </recommendedName>
</protein>
<reference evidence="1 2" key="1">
    <citation type="journal article" date="2011" name="J. Bacteriol.">
        <title>Draft genome sequence of Sporolactobacillus inulinus strain CASD, an efficient D-lactic acid-producing bacterium with high-concentration lactate tolerance capability.</title>
        <authorList>
            <person name="Yu B."/>
            <person name="Su F."/>
            <person name="Wang L."/>
            <person name="Xu K."/>
            <person name="Zhao B."/>
            <person name="Xu P."/>
        </authorList>
    </citation>
    <scope>NUCLEOTIDE SEQUENCE [LARGE SCALE GENOMIC DNA]</scope>
    <source>
        <strain evidence="1 2">CASD</strain>
    </source>
</reference>
<dbReference type="CDD" id="cd16416">
    <property type="entry name" value="HAD_BsYqeG-like"/>
    <property type="match status" value="1"/>
</dbReference>
<dbReference type="Pfam" id="PF09419">
    <property type="entry name" value="PGP_phosphatase"/>
    <property type="match status" value="1"/>
</dbReference>
<gene>
    <name evidence="1" type="ORF">SINU_04025</name>
</gene>
<sequence length="171" mass="19688">MLRQFLPEEHVENVLDINPSKLKKRGIKALVTDLDNTLIAWNKEKVTPELVQWFSSLETAGISVMILSNNSEKRVKLFSNSSGVSYIFRAHKPLPFAFKRAMRLMKVQKDEMVVVGDQLLTDIWGANRVGVHTILVTPIVDSDGWATKLNRHLERFILSRLRHRGLLKWED</sequence>
<organism evidence="1 2">
    <name type="scientific">Sporolactobacillus inulinus CASD</name>
    <dbReference type="NCBI Taxonomy" id="1069536"/>
    <lineage>
        <taxon>Bacteria</taxon>
        <taxon>Bacillati</taxon>
        <taxon>Bacillota</taxon>
        <taxon>Bacilli</taxon>
        <taxon>Bacillales</taxon>
        <taxon>Sporolactobacillaceae</taxon>
        <taxon>Sporolactobacillus</taxon>
    </lineage>
</organism>
<keyword evidence="2" id="KW-1185">Reference proteome</keyword>
<proteinExistence type="predicted"/>
<dbReference type="Proteomes" id="UP000035553">
    <property type="component" value="Unassembled WGS sequence"/>
</dbReference>
<dbReference type="OrthoDB" id="9787572at2"/>
<name>A0A0U1QQZ7_9BACL</name>
<dbReference type="Gene3D" id="3.40.50.1000">
    <property type="entry name" value="HAD superfamily/HAD-like"/>
    <property type="match status" value="1"/>
</dbReference>
<dbReference type="NCBIfam" id="TIGR01668">
    <property type="entry name" value="YqeG_hyp_ppase"/>
    <property type="match status" value="1"/>
</dbReference>
<evidence type="ECO:0008006" key="3">
    <source>
        <dbReference type="Google" id="ProtNLM"/>
    </source>
</evidence>
<dbReference type="AlphaFoldDB" id="A0A0U1QQZ7"/>
<accession>A0A0U1QQZ7</accession>
<dbReference type="NCBIfam" id="TIGR01549">
    <property type="entry name" value="HAD-SF-IA-v1"/>
    <property type="match status" value="1"/>
</dbReference>
<dbReference type="RefSeq" id="WP_010023884.1">
    <property type="nucleotide sequence ID" value="NZ_AFVQ02000050.1"/>
</dbReference>
<dbReference type="GO" id="GO:0005737">
    <property type="term" value="C:cytoplasm"/>
    <property type="evidence" value="ECO:0007669"/>
    <property type="project" value="TreeGrafter"/>
</dbReference>
<evidence type="ECO:0000313" key="2">
    <source>
        <dbReference type="Proteomes" id="UP000035553"/>
    </source>
</evidence>
<dbReference type="PANTHER" id="PTHR19288">
    <property type="entry name" value="4-NITROPHENYLPHOSPHATASE-RELATED"/>
    <property type="match status" value="1"/>
</dbReference>
<evidence type="ECO:0000313" key="1">
    <source>
        <dbReference type="EMBL" id="KLI03224.1"/>
    </source>
</evidence>
<dbReference type="EMBL" id="AFVQ02000050">
    <property type="protein sequence ID" value="KLI03224.1"/>
    <property type="molecule type" value="Genomic_DNA"/>
</dbReference>
<dbReference type="STRING" id="1069536.SINU_04025"/>